<dbReference type="CDD" id="cd17536">
    <property type="entry name" value="REC_YesN-like"/>
    <property type="match status" value="1"/>
</dbReference>
<evidence type="ECO:0000259" key="10">
    <source>
        <dbReference type="PROSITE" id="PS50110"/>
    </source>
</evidence>
<dbReference type="InterPro" id="IPR020449">
    <property type="entry name" value="Tscrpt_reg_AraC-type_HTH"/>
</dbReference>
<dbReference type="InterPro" id="IPR011006">
    <property type="entry name" value="CheY-like_superfamily"/>
</dbReference>
<dbReference type="Pfam" id="PF00072">
    <property type="entry name" value="Response_reg"/>
    <property type="match status" value="1"/>
</dbReference>
<feature type="domain" description="HTH araC/xylS-type" evidence="9">
    <location>
        <begin position="432"/>
        <end position="531"/>
    </location>
</feature>
<dbReference type="Pfam" id="PF12833">
    <property type="entry name" value="HTH_18"/>
    <property type="match status" value="1"/>
</dbReference>
<dbReference type="PROSITE" id="PS50110">
    <property type="entry name" value="RESPONSE_REGULATORY"/>
    <property type="match status" value="1"/>
</dbReference>
<keyword evidence="12" id="KW-1185">Reference proteome</keyword>
<reference evidence="12" key="1">
    <citation type="submission" date="2016-05" db="EMBL/GenBank/DDBJ databases">
        <title>Paenibacillus oryzae. sp. nov., isolated from the rice root.</title>
        <authorList>
            <person name="Zhang J."/>
            <person name="Zhang X."/>
        </authorList>
    </citation>
    <scope>NUCLEOTIDE SEQUENCE [LARGE SCALE GENOMIC DNA]</scope>
    <source>
        <strain evidence="12">KCTC13222</strain>
    </source>
</reference>
<keyword evidence="5" id="KW-0805">Transcription regulation</keyword>
<comment type="subcellular location">
    <subcellularLocation>
        <location evidence="1">Cytoplasm</location>
    </subcellularLocation>
</comment>
<evidence type="ECO:0000256" key="7">
    <source>
        <dbReference type="ARBA" id="ARBA00023163"/>
    </source>
</evidence>
<dbReference type="GO" id="GO:0005737">
    <property type="term" value="C:cytoplasm"/>
    <property type="evidence" value="ECO:0007669"/>
    <property type="project" value="UniProtKB-SubCell"/>
</dbReference>
<dbReference type="EMBL" id="LYPC01000027">
    <property type="protein sequence ID" value="OCT11765.1"/>
    <property type="molecule type" value="Genomic_DNA"/>
</dbReference>
<dbReference type="SUPFAM" id="SSF46689">
    <property type="entry name" value="Homeodomain-like"/>
    <property type="match status" value="1"/>
</dbReference>
<evidence type="ECO:0000256" key="1">
    <source>
        <dbReference type="ARBA" id="ARBA00004496"/>
    </source>
</evidence>
<keyword evidence="2" id="KW-0963">Cytoplasm</keyword>
<evidence type="ECO:0000256" key="4">
    <source>
        <dbReference type="ARBA" id="ARBA00023012"/>
    </source>
</evidence>
<comment type="caution">
    <text evidence="11">The sequence shown here is derived from an EMBL/GenBank/DDBJ whole genome shotgun (WGS) entry which is preliminary data.</text>
</comment>
<dbReference type="InterPro" id="IPR041522">
    <property type="entry name" value="CdaR_GGDEF"/>
</dbReference>
<dbReference type="SMART" id="SM00342">
    <property type="entry name" value="HTH_ARAC"/>
    <property type="match status" value="1"/>
</dbReference>
<dbReference type="InterPro" id="IPR001789">
    <property type="entry name" value="Sig_transdc_resp-reg_receiver"/>
</dbReference>
<evidence type="ECO:0000256" key="3">
    <source>
        <dbReference type="ARBA" id="ARBA00022553"/>
    </source>
</evidence>
<accession>A0A1C0ZUI5</accession>
<dbReference type="PANTHER" id="PTHR42713">
    <property type="entry name" value="HISTIDINE KINASE-RELATED"/>
    <property type="match status" value="1"/>
</dbReference>
<proteinExistence type="predicted"/>
<dbReference type="InterPro" id="IPR018060">
    <property type="entry name" value="HTH_AraC"/>
</dbReference>
<dbReference type="PROSITE" id="PS00041">
    <property type="entry name" value="HTH_ARAC_FAMILY_1"/>
    <property type="match status" value="1"/>
</dbReference>
<dbReference type="STRING" id="512399.A8709_28240"/>
<feature type="modified residue" description="4-aspartylphosphate" evidence="8">
    <location>
        <position position="54"/>
    </location>
</feature>
<organism evidence="11 12">
    <name type="scientific">Paenibacillus pectinilyticus</name>
    <dbReference type="NCBI Taxonomy" id="512399"/>
    <lineage>
        <taxon>Bacteria</taxon>
        <taxon>Bacillati</taxon>
        <taxon>Bacillota</taxon>
        <taxon>Bacilli</taxon>
        <taxon>Bacillales</taxon>
        <taxon>Paenibacillaceae</taxon>
        <taxon>Paenibacillus</taxon>
    </lineage>
</organism>
<dbReference type="AlphaFoldDB" id="A0A1C0ZUI5"/>
<name>A0A1C0ZUI5_9BACL</name>
<sequence>MFKVLIVDDEPIIRQGIMEAITRHLPEFQVFSAKDGDEALTVALNVMPDLVITDIQMPEYNGLDFIEQLKAESPDVYIIILSGYDDFGYAQRGLQLGVVDYLLKPLESQAIVERVQKAALEIEQRYSLLKNKEELQLLVNESLPLYRERLYRKWVSGDIQSPALETQAAIIGIACKSSAYLVAVLKVRREDGEHDQMNEALVTAAVNEIMSGSSSLAECYPFFEKEGQLTMIIGGNERKHLFFQTVQQSLVRLAKSLQQMSLRIQIGLGAIADSVDGVHTSYMQAVEAVSYTFSSQDRILINYEEIGTGEVPKANEVDALFEQFLLLVKLYEKEQALEQLQLVFRYYEKNDQANPHWVKLAVMNHTMAFIRLMEQCGIPAGWFFQDKATDPYWNLYRHEHFQEMKVWFTELLTLCFKEMEKSRATKMVSYIDKAKVYIESAYADSSLSLGDLAAKLFINPNYLRQLFRQQMKESFVEYLTKVRMEKAAELLRDHSLKIQEIAEKVGYEEQRYFSSCFKKYFQLTPTEYREADNLQNPYITSKDI</sequence>
<evidence type="ECO:0000313" key="12">
    <source>
        <dbReference type="Proteomes" id="UP000093309"/>
    </source>
</evidence>
<dbReference type="RefSeq" id="WP_065855426.1">
    <property type="nucleotide sequence ID" value="NZ_LYPC01000027.1"/>
</dbReference>
<dbReference type="InterPro" id="IPR009057">
    <property type="entry name" value="Homeodomain-like_sf"/>
</dbReference>
<keyword evidence="4" id="KW-0902">Two-component regulatory system</keyword>
<evidence type="ECO:0000313" key="11">
    <source>
        <dbReference type="EMBL" id="OCT11765.1"/>
    </source>
</evidence>
<evidence type="ECO:0000256" key="5">
    <source>
        <dbReference type="ARBA" id="ARBA00023015"/>
    </source>
</evidence>
<evidence type="ECO:0000259" key="9">
    <source>
        <dbReference type="PROSITE" id="PS01124"/>
    </source>
</evidence>
<evidence type="ECO:0000256" key="2">
    <source>
        <dbReference type="ARBA" id="ARBA00022490"/>
    </source>
</evidence>
<dbReference type="GO" id="GO:0043565">
    <property type="term" value="F:sequence-specific DNA binding"/>
    <property type="evidence" value="ECO:0007669"/>
    <property type="project" value="InterPro"/>
</dbReference>
<dbReference type="PANTHER" id="PTHR42713:SF3">
    <property type="entry name" value="TRANSCRIPTIONAL REGULATORY PROTEIN HPTR"/>
    <property type="match status" value="1"/>
</dbReference>
<keyword evidence="7" id="KW-0804">Transcription</keyword>
<dbReference type="GO" id="GO:0000160">
    <property type="term" value="P:phosphorelay signal transduction system"/>
    <property type="evidence" value="ECO:0007669"/>
    <property type="project" value="UniProtKB-KW"/>
</dbReference>
<evidence type="ECO:0008006" key="13">
    <source>
        <dbReference type="Google" id="ProtNLM"/>
    </source>
</evidence>
<dbReference type="InterPro" id="IPR051552">
    <property type="entry name" value="HptR"/>
</dbReference>
<evidence type="ECO:0000256" key="8">
    <source>
        <dbReference type="PROSITE-ProRule" id="PRU00169"/>
    </source>
</evidence>
<keyword evidence="3 8" id="KW-0597">Phosphoprotein</keyword>
<dbReference type="Gene3D" id="3.40.50.2300">
    <property type="match status" value="1"/>
</dbReference>
<evidence type="ECO:0000256" key="6">
    <source>
        <dbReference type="ARBA" id="ARBA00023125"/>
    </source>
</evidence>
<dbReference type="InterPro" id="IPR018062">
    <property type="entry name" value="HTH_AraC-typ_CS"/>
</dbReference>
<feature type="domain" description="Response regulatory" evidence="10">
    <location>
        <begin position="3"/>
        <end position="119"/>
    </location>
</feature>
<keyword evidence="6" id="KW-0238">DNA-binding</keyword>
<dbReference type="Proteomes" id="UP000093309">
    <property type="component" value="Unassembled WGS sequence"/>
</dbReference>
<dbReference type="PROSITE" id="PS01124">
    <property type="entry name" value="HTH_ARAC_FAMILY_2"/>
    <property type="match status" value="1"/>
</dbReference>
<dbReference type="SUPFAM" id="SSF52172">
    <property type="entry name" value="CheY-like"/>
    <property type="match status" value="1"/>
</dbReference>
<dbReference type="Pfam" id="PF17853">
    <property type="entry name" value="GGDEF_2"/>
    <property type="match status" value="1"/>
</dbReference>
<gene>
    <name evidence="11" type="ORF">A8709_28240</name>
</gene>
<dbReference type="PRINTS" id="PR00032">
    <property type="entry name" value="HTHARAC"/>
</dbReference>
<dbReference type="Gene3D" id="1.10.10.60">
    <property type="entry name" value="Homeodomain-like"/>
    <property type="match status" value="2"/>
</dbReference>
<dbReference type="GO" id="GO:0003700">
    <property type="term" value="F:DNA-binding transcription factor activity"/>
    <property type="evidence" value="ECO:0007669"/>
    <property type="project" value="InterPro"/>
</dbReference>
<dbReference type="SMART" id="SM00448">
    <property type="entry name" value="REC"/>
    <property type="match status" value="1"/>
</dbReference>
<protein>
    <recommendedName>
        <fullName evidence="13">DNA-binding response regulator</fullName>
    </recommendedName>
</protein>